<keyword evidence="4" id="KW-1185">Reference proteome</keyword>
<evidence type="ECO:0000313" key="5">
    <source>
        <dbReference type="RefSeq" id="XP_038979374.1"/>
    </source>
</evidence>
<protein>
    <submittedName>
        <fullName evidence="5">Uncharacterized oxidoreductase At1g06690, chloroplastic-like</fullName>
    </submittedName>
</protein>
<evidence type="ECO:0000256" key="2">
    <source>
        <dbReference type="ARBA" id="ARBA00023002"/>
    </source>
</evidence>
<name>A0A8B9A874_PHODC</name>
<dbReference type="PANTHER" id="PTHR43625:SF88">
    <property type="entry name" value="OS07G0143000 PROTEIN"/>
    <property type="match status" value="1"/>
</dbReference>
<sequence>MDLEMLLNRAPPEKHLRDAYNQLRKRGIPRASNQVNYSLIYRNPEENGVKADCDELGITLIPYSPIAQGMIHIFGVALNWLTCQENVVPIPGAKNEEQAKEFVVALGWRLTDQEVAQLHSLASKSRQAVGLPLDKL</sequence>
<gene>
    <name evidence="5" type="primary">LOC120109744</name>
</gene>
<organism evidence="4 5">
    <name type="scientific">Phoenix dactylifera</name>
    <name type="common">Date palm</name>
    <dbReference type="NCBI Taxonomy" id="42345"/>
    <lineage>
        <taxon>Eukaryota</taxon>
        <taxon>Viridiplantae</taxon>
        <taxon>Streptophyta</taxon>
        <taxon>Embryophyta</taxon>
        <taxon>Tracheophyta</taxon>
        <taxon>Spermatophyta</taxon>
        <taxon>Magnoliopsida</taxon>
        <taxon>Liliopsida</taxon>
        <taxon>Arecaceae</taxon>
        <taxon>Coryphoideae</taxon>
        <taxon>Phoeniceae</taxon>
        <taxon>Phoenix</taxon>
    </lineage>
</organism>
<dbReference type="PANTHER" id="PTHR43625">
    <property type="entry name" value="AFLATOXIN B1 ALDEHYDE REDUCTASE"/>
    <property type="match status" value="1"/>
</dbReference>
<dbReference type="SUPFAM" id="SSF51430">
    <property type="entry name" value="NAD(P)-linked oxidoreductase"/>
    <property type="match status" value="1"/>
</dbReference>
<dbReference type="RefSeq" id="XP_038979374.1">
    <property type="nucleotide sequence ID" value="XM_039123446.1"/>
</dbReference>
<dbReference type="Pfam" id="PF00248">
    <property type="entry name" value="Aldo_ket_red"/>
    <property type="match status" value="1"/>
</dbReference>
<dbReference type="Proteomes" id="UP000228380">
    <property type="component" value="Unplaced"/>
</dbReference>
<dbReference type="OrthoDB" id="37537at2759"/>
<dbReference type="GO" id="GO:0005737">
    <property type="term" value="C:cytoplasm"/>
    <property type="evidence" value="ECO:0007669"/>
    <property type="project" value="TreeGrafter"/>
</dbReference>
<evidence type="ECO:0000313" key="4">
    <source>
        <dbReference type="Proteomes" id="UP000228380"/>
    </source>
</evidence>
<evidence type="ECO:0000256" key="1">
    <source>
        <dbReference type="ARBA" id="ARBA00022857"/>
    </source>
</evidence>
<dbReference type="KEGG" id="pda:120109744"/>
<dbReference type="InterPro" id="IPR023210">
    <property type="entry name" value="NADP_OxRdtase_dom"/>
</dbReference>
<accession>A0A8B9A874</accession>
<dbReference type="AlphaFoldDB" id="A0A8B9A874"/>
<evidence type="ECO:0000259" key="3">
    <source>
        <dbReference type="Pfam" id="PF00248"/>
    </source>
</evidence>
<dbReference type="Gene3D" id="3.20.20.100">
    <property type="entry name" value="NADP-dependent oxidoreductase domain"/>
    <property type="match status" value="1"/>
</dbReference>
<dbReference type="InterPro" id="IPR036812">
    <property type="entry name" value="NAD(P)_OxRdtase_dom_sf"/>
</dbReference>
<dbReference type="GeneID" id="120109744"/>
<dbReference type="GO" id="GO:0016491">
    <property type="term" value="F:oxidoreductase activity"/>
    <property type="evidence" value="ECO:0007669"/>
    <property type="project" value="UniProtKB-KW"/>
</dbReference>
<keyword evidence="2" id="KW-0560">Oxidoreductase</keyword>
<keyword evidence="1" id="KW-0521">NADP</keyword>
<feature type="domain" description="NADP-dependent oxidoreductase" evidence="3">
    <location>
        <begin position="19"/>
        <end position="71"/>
    </location>
</feature>
<reference evidence="5" key="1">
    <citation type="submission" date="2025-08" db="UniProtKB">
        <authorList>
            <consortium name="RefSeq"/>
        </authorList>
    </citation>
    <scope>IDENTIFICATION</scope>
    <source>
        <tissue evidence="5">Young leaves</tissue>
    </source>
</reference>
<dbReference type="InterPro" id="IPR050791">
    <property type="entry name" value="Aldo-Keto_reductase"/>
</dbReference>
<proteinExistence type="predicted"/>